<reference evidence="1" key="1">
    <citation type="journal article" date="2016" name="Nat. Genet.">
        <title>A high-quality carrot genome assembly provides new insights into carotenoid accumulation and asterid genome evolution.</title>
        <authorList>
            <person name="Iorizzo M."/>
            <person name="Ellison S."/>
            <person name="Senalik D."/>
            <person name="Zeng P."/>
            <person name="Satapoomin P."/>
            <person name="Huang J."/>
            <person name="Bowman M."/>
            <person name="Iovene M."/>
            <person name="Sanseverino W."/>
            <person name="Cavagnaro P."/>
            <person name="Yildiz M."/>
            <person name="Macko-Podgorni A."/>
            <person name="Moranska E."/>
            <person name="Grzebelus E."/>
            <person name="Grzebelus D."/>
            <person name="Ashrafi H."/>
            <person name="Zheng Z."/>
            <person name="Cheng S."/>
            <person name="Spooner D."/>
            <person name="Van Deynze A."/>
            <person name="Simon P."/>
        </authorList>
    </citation>
    <scope>NUCLEOTIDE SEQUENCE</scope>
    <source>
        <tissue evidence="1">Leaf</tissue>
    </source>
</reference>
<evidence type="ECO:0000313" key="2">
    <source>
        <dbReference type="Proteomes" id="UP000077755"/>
    </source>
</evidence>
<organism evidence="1 2">
    <name type="scientific">Daucus carota subsp. sativus</name>
    <name type="common">Carrot</name>
    <dbReference type="NCBI Taxonomy" id="79200"/>
    <lineage>
        <taxon>Eukaryota</taxon>
        <taxon>Viridiplantae</taxon>
        <taxon>Streptophyta</taxon>
        <taxon>Embryophyta</taxon>
        <taxon>Tracheophyta</taxon>
        <taxon>Spermatophyta</taxon>
        <taxon>Magnoliopsida</taxon>
        <taxon>eudicotyledons</taxon>
        <taxon>Gunneridae</taxon>
        <taxon>Pentapetalae</taxon>
        <taxon>asterids</taxon>
        <taxon>campanulids</taxon>
        <taxon>Apiales</taxon>
        <taxon>Apiaceae</taxon>
        <taxon>Apioideae</taxon>
        <taxon>Scandiceae</taxon>
        <taxon>Daucinae</taxon>
        <taxon>Daucus</taxon>
        <taxon>Daucus sect. Daucus</taxon>
    </lineage>
</organism>
<name>A0AAF0XMP2_DAUCS</name>
<gene>
    <name evidence="1" type="ORF">DCAR_0830408</name>
</gene>
<dbReference type="EMBL" id="CP093350">
    <property type="protein sequence ID" value="WOH10931.1"/>
    <property type="molecule type" value="Genomic_DNA"/>
</dbReference>
<keyword evidence="2" id="KW-1185">Reference proteome</keyword>
<protein>
    <submittedName>
        <fullName evidence="1">Uncharacterized protein</fullName>
    </submittedName>
</protein>
<dbReference type="PANTHER" id="PTHR47718:SF5">
    <property type="entry name" value="PROTEIN FAR1-RELATED SEQUENCE 8-LIKE"/>
    <property type="match status" value="1"/>
</dbReference>
<evidence type="ECO:0000313" key="1">
    <source>
        <dbReference type="EMBL" id="WOH10931.1"/>
    </source>
</evidence>
<dbReference type="PANTHER" id="PTHR47718">
    <property type="entry name" value="OS01G0519700 PROTEIN"/>
    <property type="match status" value="1"/>
</dbReference>
<dbReference type="Proteomes" id="UP000077755">
    <property type="component" value="Chromosome 8"/>
</dbReference>
<dbReference type="AlphaFoldDB" id="A0AAF0XMP2"/>
<sequence length="88" mass="10273">MNDRAEIRLNKSYRSIVVEAGGLENVPFLQKDCRNFLNKVHRLRLGEGDFFYVMDLYMKKGRFISWVDAKSRDAYVEIGDVITFGTTF</sequence>
<proteinExistence type="predicted"/>
<accession>A0AAF0XMP2</accession>
<reference evidence="1" key="2">
    <citation type="submission" date="2022-03" db="EMBL/GenBank/DDBJ databases">
        <title>Draft title - Genomic analysis of global carrot germplasm unveils the trajectory of domestication and the origin of high carotenoid orange carrot.</title>
        <authorList>
            <person name="Iorizzo M."/>
            <person name="Ellison S."/>
            <person name="Senalik D."/>
            <person name="Macko-Podgorni A."/>
            <person name="Grzebelus D."/>
            <person name="Bostan H."/>
            <person name="Rolling W."/>
            <person name="Curaba J."/>
            <person name="Simon P."/>
        </authorList>
    </citation>
    <scope>NUCLEOTIDE SEQUENCE</scope>
    <source>
        <tissue evidence="1">Leaf</tissue>
    </source>
</reference>